<keyword evidence="2" id="KW-1185">Reference proteome</keyword>
<evidence type="ECO:0000313" key="1">
    <source>
        <dbReference type="EMBL" id="NBG65994.1"/>
    </source>
</evidence>
<gene>
    <name evidence="1" type="ORF">GQN54_07675</name>
</gene>
<name>A0A6N9NJF6_9FLAO</name>
<protein>
    <submittedName>
        <fullName evidence="1">Uncharacterized protein</fullName>
    </submittedName>
</protein>
<dbReference type="Proteomes" id="UP000470771">
    <property type="component" value="Unassembled WGS sequence"/>
</dbReference>
<reference evidence="1 2" key="1">
    <citation type="submission" date="2019-12" db="EMBL/GenBank/DDBJ databases">
        <authorList>
            <person name="Zhao J."/>
        </authorList>
    </citation>
    <scope>NUCLEOTIDE SEQUENCE [LARGE SCALE GENOMIC DNA]</scope>
    <source>
        <strain evidence="1 2">S-15</strain>
    </source>
</reference>
<evidence type="ECO:0000313" key="2">
    <source>
        <dbReference type="Proteomes" id="UP000470771"/>
    </source>
</evidence>
<accession>A0A6N9NJF6</accession>
<organism evidence="1 2">
    <name type="scientific">Acidiluteibacter ferrifornacis</name>
    <dbReference type="NCBI Taxonomy" id="2692424"/>
    <lineage>
        <taxon>Bacteria</taxon>
        <taxon>Pseudomonadati</taxon>
        <taxon>Bacteroidota</taxon>
        <taxon>Flavobacteriia</taxon>
        <taxon>Flavobacteriales</taxon>
        <taxon>Cryomorphaceae</taxon>
        <taxon>Acidiluteibacter</taxon>
    </lineage>
</organism>
<dbReference type="EMBL" id="WWNE01000006">
    <property type="protein sequence ID" value="NBG65994.1"/>
    <property type="molecule type" value="Genomic_DNA"/>
</dbReference>
<dbReference type="RefSeq" id="WP_160632942.1">
    <property type="nucleotide sequence ID" value="NZ_WWNE01000006.1"/>
</dbReference>
<dbReference type="AlphaFoldDB" id="A0A6N9NJF6"/>
<proteinExistence type="predicted"/>
<comment type="caution">
    <text evidence="1">The sequence shown here is derived from an EMBL/GenBank/DDBJ whole genome shotgun (WGS) entry which is preliminary data.</text>
</comment>
<sequence>MFAIFGKKKLNENKLSNIAVNAILEAVDEGFPEIQEIILNSPELILDFELDSTAKDKFLLIVIAANLQIAPKFLESHQDSRVINQIIEKFALVFDVEPAVFEKAINDYMAFLKKVNHPSNNTLYSMAKAIFFKFELADYQEEYFRNMKAPNPLFLKRLDEVMPIFLFDWEAVTNKYQLVE</sequence>